<dbReference type="RefSeq" id="WP_281861087.1">
    <property type="nucleotide sequence ID" value="NZ_AP027070.1"/>
</dbReference>
<evidence type="ECO:0000313" key="1">
    <source>
        <dbReference type="EMBL" id="BDU62752.1"/>
    </source>
</evidence>
<gene>
    <name evidence="1" type="ORF">BOFE_02920</name>
</gene>
<name>A0ABM8DJJ0_9SPIR</name>
<dbReference type="Proteomes" id="UP001317516">
    <property type="component" value="Chromosome"/>
</dbReference>
<organism evidence="1 2">
    <name type="scientific">Candidatus Borrelia fainii</name>
    <dbReference type="NCBI Taxonomy" id="2518322"/>
    <lineage>
        <taxon>Bacteria</taxon>
        <taxon>Pseudomonadati</taxon>
        <taxon>Spirochaetota</taxon>
        <taxon>Spirochaetia</taxon>
        <taxon>Spirochaetales</taxon>
        <taxon>Borreliaceae</taxon>
        <taxon>Borrelia</taxon>
    </lineage>
</organism>
<dbReference type="EMBL" id="AP027070">
    <property type="protein sequence ID" value="BDU62752.1"/>
    <property type="molecule type" value="Genomic_DNA"/>
</dbReference>
<protein>
    <submittedName>
        <fullName evidence="1">Uncharacterized protein</fullName>
    </submittedName>
</protein>
<proteinExistence type="predicted"/>
<evidence type="ECO:0000313" key="2">
    <source>
        <dbReference type="Proteomes" id="UP001317516"/>
    </source>
</evidence>
<sequence>MKESDIKKTISMKRLVKYFFDELKYRMKIPCFRPNSRSMSKKYILLNLLRKIANLPFNKQYEIEEQFPLDISGKGILTDAVLIKRLDYKRCVITGIIEARAEHVDLEYELKRFMIRSGKINVLFWQPKRTILKQDEDLIILDADDIFKLDNDFYLPVIKEKLENFINIFMKFFSYEDVLFEYNELYSRYSLVKNK</sequence>
<reference evidence="1 2" key="1">
    <citation type="submission" date="2022-11" db="EMBL/GenBank/DDBJ databases">
        <title>Genome sequence of clinical isolate of the human pathogenic Borrelia fainii.</title>
        <authorList>
            <person name="Itokawa K."/>
            <person name="Sato K."/>
            <person name="Qiu Y."/>
        </authorList>
    </citation>
    <scope>NUCLEOTIDE SEQUENCE [LARGE SCALE GENOMIC DNA]</scope>
    <source>
        <strain evidence="1 2">Qtaro</strain>
    </source>
</reference>
<accession>A0ABM8DJJ0</accession>
<keyword evidence="2" id="KW-1185">Reference proteome</keyword>